<dbReference type="STRING" id="145388.A0A0D2MY35"/>
<keyword evidence="7" id="KW-0603">Photosystem I</keyword>
<accession>A0A0D2MY35</accession>
<feature type="binding site" evidence="6">
    <location>
        <position position="202"/>
    </location>
    <ligand>
        <name>chlorophyll a</name>
        <dbReference type="ChEBI" id="CHEBI:58416"/>
        <label>1</label>
    </ligand>
</feature>
<keyword evidence="9" id="KW-1185">Reference proteome</keyword>
<keyword evidence="7" id="KW-0604">Photosystem II</keyword>
<feature type="binding site" evidence="6">
    <location>
        <position position="72"/>
    </location>
    <ligand>
        <name>chlorophyll a</name>
        <dbReference type="ChEBI" id="CHEBI:58416"/>
        <label>1</label>
    </ligand>
</feature>
<sequence>MSMLHKQALGRSGVSARASRSRSVVVRAERALWAPGVVAPAWLDGSLPGDRGFDPAGLGADPKALAWHRQAELVHGRWAMLGAAGVLGQEILNPSINWYTEAALPQNLPAPFTNVNFGGLLAIEFLLMHWVEVRRWQDIRKFGSVNEDPIFKGNSVPNLEPGYPGGIFDPLGFSKGNLKELQTKEIKNGRLAMIAWIGFAFQAQTTGKGPLASLAGHLSDPAGDNWLTNIGTCAIPKTVDVQGLSIPTTCLWPAAN</sequence>
<keyword evidence="3 7" id="KW-0602">Photosynthesis</keyword>
<dbReference type="KEGG" id="mng:MNEG_0563"/>
<dbReference type="GeneID" id="25726681"/>
<dbReference type="AlphaFoldDB" id="A0A0D2MY35"/>
<gene>
    <name evidence="8" type="ORF">MNEG_0563</name>
</gene>
<feature type="binding site" evidence="6">
    <location>
        <position position="188"/>
    </location>
    <ligand>
        <name>chlorophyll a</name>
        <dbReference type="ChEBI" id="CHEBI:58416"/>
        <label>1</label>
    </ligand>
</feature>
<feature type="binding site" evidence="6">
    <location>
        <position position="185"/>
    </location>
    <ligand>
        <name>chlorophyll b</name>
        <dbReference type="ChEBI" id="CHEBI:61721"/>
        <label>2</label>
    </ligand>
</feature>
<feature type="binding site" description="axial binding residue" evidence="6">
    <location>
        <position position="77"/>
    </location>
    <ligand>
        <name>chlorophyll b</name>
        <dbReference type="ChEBI" id="CHEBI:61721"/>
        <label>1</label>
    </ligand>
    <ligandPart>
        <name>Mg</name>
        <dbReference type="ChEBI" id="CHEBI:25107"/>
    </ligandPart>
</feature>
<dbReference type="GO" id="GO:0009523">
    <property type="term" value="C:photosystem II"/>
    <property type="evidence" value="ECO:0007669"/>
    <property type="project" value="UniProtKB-KW"/>
</dbReference>
<dbReference type="InterPro" id="IPR001344">
    <property type="entry name" value="Chloro_AB-bd_pln"/>
</dbReference>
<name>A0A0D2MY35_9CHLO</name>
<dbReference type="Pfam" id="PF00504">
    <property type="entry name" value="Chloroa_b-bind"/>
    <property type="match status" value="1"/>
</dbReference>
<dbReference type="GO" id="GO:0009535">
    <property type="term" value="C:chloroplast thylakoid membrane"/>
    <property type="evidence" value="ECO:0007669"/>
    <property type="project" value="UniProtKB-SubCell"/>
</dbReference>
<dbReference type="OrthoDB" id="423598at2759"/>
<comment type="subcellular location">
    <subcellularLocation>
        <location evidence="7">Plastid</location>
        <location evidence="7">Chloroplast thylakoid membrane</location>
    </subcellularLocation>
</comment>
<dbReference type="RefSeq" id="XP_013906414.1">
    <property type="nucleotide sequence ID" value="XM_014050960.1"/>
</dbReference>
<comment type="similarity">
    <text evidence="7">Belongs to the light-harvesting chlorophyll a/b-binding (LHC) protein family.</text>
</comment>
<evidence type="ECO:0000313" key="8">
    <source>
        <dbReference type="EMBL" id="KIZ07395.1"/>
    </source>
</evidence>
<dbReference type="GO" id="GO:0009765">
    <property type="term" value="P:photosynthesis, light harvesting"/>
    <property type="evidence" value="ECO:0007669"/>
    <property type="project" value="InterPro"/>
</dbReference>
<reference evidence="8 9" key="1">
    <citation type="journal article" date="2013" name="BMC Genomics">
        <title>Reconstruction of the lipid metabolism for the microalga Monoraphidium neglectum from its genome sequence reveals characteristics suitable for biofuel production.</title>
        <authorList>
            <person name="Bogen C."/>
            <person name="Al-Dilaimi A."/>
            <person name="Albersmeier A."/>
            <person name="Wichmann J."/>
            <person name="Grundmann M."/>
            <person name="Rupp O."/>
            <person name="Lauersen K.J."/>
            <person name="Blifernez-Klassen O."/>
            <person name="Kalinowski J."/>
            <person name="Goesmann A."/>
            <person name="Mussgnug J.H."/>
            <person name="Kruse O."/>
        </authorList>
    </citation>
    <scope>NUCLEOTIDE SEQUENCE [LARGE SCALE GENOMIC DNA]</scope>
    <source>
        <strain evidence="8 9">SAG 48.87</strain>
    </source>
</reference>
<dbReference type="GO" id="GO:0016168">
    <property type="term" value="F:chlorophyll binding"/>
    <property type="evidence" value="ECO:0007669"/>
    <property type="project" value="UniProtKB-KW"/>
</dbReference>
<keyword evidence="2 7" id="KW-0150">Chloroplast</keyword>
<protein>
    <recommendedName>
        <fullName evidence="7">Chlorophyll a-b binding protein, chloroplastic</fullName>
    </recommendedName>
</protein>
<keyword evidence="1 6" id="KW-0148">Chlorophyll</keyword>
<keyword evidence="4 7" id="KW-0934">Plastid</keyword>
<feature type="binding site" evidence="6">
    <location>
        <position position="75"/>
    </location>
    <ligand>
        <name>chlorophyll a</name>
        <dbReference type="ChEBI" id="CHEBI:58416"/>
        <label>1</label>
    </ligand>
</feature>
<dbReference type="InterPro" id="IPR022796">
    <property type="entry name" value="Chloroa_b-bind"/>
</dbReference>
<dbReference type="Proteomes" id="UP000054498">
    <property type="component" value="Unassembled WGS sequence"/>
</dbReference>
<dbReference type="PANTHER" id="PTHR21649">
    <property type="entry name" value="CHLOROPHYLL A/B BINDING PROTEIN"/>
    <property type="match status" value="1"/>
</dbReference>
<evidence type="ECO:0000256" key="5">
    <source>
        <dbReference type="ARBA" id="ARBA00022991"/>
    </source>
</evidence>
<dbReference type="GO" id="GO:0009522">
    <property type="term" value="C:photosystem I"/>
    <property type="evidence" value="ECO:0007669"/>
    <property type="project" value="UniProtKB-KW"/>
</dbReference>
<feature type="binding site" evidence="6">
    <location>
        <position position="184"/>
    </location>
    <ligand>
        <name>chlorophyll a</name>
        <dbReference type="ChEBI" id="CHEBI:58416"/>
        <label>1</label>
    </ligand>
</feature>
<feature type="binding site" description="axial binding residue" evidence="6">
    <location>
        <position position="217"/>
    </location>
    <ligand>
        <name>chlorophyll a</name>
        <dbReference type="ChEBI" id="CHEBI:58416"/>
        <label>3</label>
    </ligand>
    <ligandPart>
        <name>Mg</name>
        <dbReference type="ChEBI" id="CHEBI:25107"/>
    </ligandPart>
</feature>
<dbReference type="EMBL" id="KK100266">
    <property type="protein sequence ID" value="KIZ07395.1"/>
    <property type="molecule type" value="Genomic_DNA"/>
</dbReference>
<comment type="function">
    <text evidence="7">The light-harvesting complex (LHC) functions as a light receptor, it captures and delivers excitation energy to photosystems with which it is closely associated.</text>
</comment>
<evidence type="ECO:0000256" key="2">
    <source>
        <dbReference type="ARBA" id="ARBA00022528"/>
    </source>
</evidence>
<evidence type="ECO:0000256" key="4">
    <source>
        <dbReference type="ARBA" id="ARBA00022640"/>
    </source>
</evidence>
<organism evidence="8 9">
    <name type="scientific">Monoraphidium neglectum</name>
    <dbReference type="NCBI Taxonomy" id="145388"/>
    <lineage>
        <taxon>Eukaryota</taxon>
        <taxon>Viridiplantae</taxon>
        <taxon>Chlorophyta</taxon>
        <taxon>core chlorophytes</taxon>
        <taxon>Chlorophyceae</taxon>
        <taxon>CS clade</taxon>
        <taxon>Sphaeropleales</taxon>
        <taxon>Selenastraceae</taxon>
        <taxon>Monoraphidium</taxon>
    </lineage>
</organism>
<dbReference type="Gene3D" id="1.10.3460.10">
    <property type="entry name" value="Chlorophyll a/b binding protein domain"/>
    <property type="match status" value="1"/>
</dbReference>
<dbReference type="SUPFAM" id="SSF103511">
    <property type="entry name" value="Chlorophyll a-b binding protein"/>
    <property type="match status" value="1"/>
</dbReference>
<evidence type="ECO:0000256" key="7">
    <source>
        <dbReference type="RuleBase" id="RU363080"/>
    </source>
</evidence>
<evidence type="ECO:0000256" key="6">
    <source>
        <dbReference type="PIRSR" id="PIRSR601344-1"/>
    </source>
</evidence>
<evidence type="ECO:0000313" key="9">
    <source>
        <dbReference type="Proteomes" id="UP000054498"/>
    </source>
</evidence>
<keyword evidence="5 7" id="KW-0157">Chromophore</keyword>
<feature type="binding site" evidence="6">
    <location>
        <position position="190"/>
    </location>
    <ligand>
        <name>chlorophyll a</name>
        <dbReference type="ChEBI" id="CHEBI:58416"/>
        <label>1</label>
    </ligand>
</feature>
<proteinExistence type="inferred from homology"/>
<evidence type="ECO:0000256" key="1">
    <source>
        <dbReference type="ARBA" id="ARBA00022494"/>
    </source>
</evidence>
<evidence type="ECO:0000256" key="3">
    <source>
        <dbReference type="ARBA" id="ARBA00022531"/>
    </source>
</evidence>
<keyword evidence="7" id="KW-0793">Thylakoid</keyword>